<dbReference type="InterPro" id="IPR038461">
    <property type="entry name" value="Schlafen_AlbA_2_dom_sf"/>
</dbReference>
<proteinExistence type="predicted"/>
<dbReference type="Pfam" id="PF04326">
    <property type="entry name" value="SLFN_AlbA_2"/>
    <property type="match status" value="1"/>
</dbReference>
<dbReference type="PANTHER" id="PTHR30595:SF6">
    <property type="entry name" value="SCHLAFEN ALBA-2 DOMAIN-CONTAINING PROTEIN"/>
    <property type="match status" value="1"/>
</dbReference>
<name>S6G8V8_9MOLU</name>
<dbReference type="RefSeq" id="WP_004428451.1">
    <property type="nucleotide sequence ID" value="NZ_AORK01000014.1"/>
</dbReference>
<dbReference type="EMBL" id="AORK01000014">
    <property type="protein sequence ID" value="EOA07295.1"/>
    <property type="molecule type" value="Genomic_DNA"/>
</dbReference>
<gene>
    <name evidence="2" type="ORF">MYEA_3600</name>
</gene>
<comment type="caution">
    <text evidence="2">The sequence shown here is derived from an EMBL/GenBank/DDBJ whole genome shotgun (WGS) entry which is preliminary data.</text>
</comment>
<organism evidence="2 3">
    <name type="scientific">Mycoplasma yeatsii 13926</name>
    <dbReference type="NCBI Taxonomy" id="1188240"/>
    <lineage>
        <taxon>Bacteria</taxon>
        <taxon>Bacillati</taxon>
        <taxon>Mycoplasmatota</taxon>
        <taxon>Mollicutes</taxon>
        <taxon>Mycoplasmataceae</taxon>
        <taxon>Mycoplasma</taxon>
    </lineage>
</organism>
<evidence type="ECO:0000313" key="3">
    <source>
        <dbReference type="Proteomes" id="UP000015348"/>
    </source>
</evidence>
<dbReference type="OrthoDB" id="34589at2"/>
<reference evidence="2 3" key="1">
    <citation type="journal article" date="2013" name="Genome Announc.">
        <title>Draft Genome Sequences of Mycoplasma auris and Mycoplasma yeatsii, Two Species of the Ear Canal of Caprinae.</title>
        <authorList>
            <person name="Dordet-Frisoni E."/>
            <person name="Baranowski E."/>
            <person name="Barre A."/>
            <person name="Blanchard A."/>
            <person name="Breton M."/>
            <person name="Couture C."/>
            <person name="Dupuy V."/>
            <person name="Gaurivaud P."/>
            <person name="Jacob D."/>
            <person name="Lemaitre C."/>
            <person name="Manso-Silvan L."/>
            <person name="Nikolski M."/>
            <person name="Nouvel L.X."/>
            <person name="Poumarat F."/>
            <person name="Sirand-Pugnet P."/>
            <person name="Thebault P."/>
            <person name="Theil S."/>
            <person name="Thiaucourt F."/>
            <person name="Citti C."/>
            <person name="Tardy F."/>
        </authorList>
    </citation>
    <scope>NUCLEOTIDE SEQUENCE [LARGE SCALE GENOMIC DNA]</scope>
    <source>
        <strain evidence="2 3">13926</strain>
    </source>
</reference>
<dbReference type="Gene3D" id="1.10.10.10">
    <property type="entry name" value="Winged helix-like DNA-binding domain superfamily/Winged helix DNA-binding domain"/>
    <property type="match status" value="1"/>
</dbReference>
<dbReference type="InterPro" id="IPR007421">
    <property type="entry name" value="Schlafen_AlbA_2_dom"/>
</dbReference>
<dbReference type="Gene3D" id="3.30.950.30">
    <property type="entry name" value="Schlafen, AAA domain"/>
    <property type="match status" value="1"/>
</dbReference>
<dbReference type="InterPro" id="IPR036390">
    <property type="entry name" value="WH_DNA-bd_sf"/>
</dbReference>
<dbReference type="Pfam" id="PF13749">
    <property type="entry name" value="HATPase_c_4"/>
    <property type="match status" value="1"/>
</dbReference>
<dbReference type="PANTHER" id="PTHR30595">
    <property type="entry name" value="GLPR-RELATED TRANSCRIPTIONAL REPRESSOR"/>
    <property type="match status" value="1"/>
</dbReference>
<dbReference type="AlphaFoldDB" id="S6G8V8"/>
<protein>
    <recommendedName>
        <fullName evidence="1">Schlafen AlbA-2 domain-containing protein</fullName>
    </recommendedName>
</protein>
<evidence type="ECO:0000259" key="1">
    <source>
        <dbReference type="Pfam" id="PF04326"/>
    </source>
</evidence>
<feature type="domain" description="Schlafen AlbA-2" evidence="1">
    <location>
        <begin position="8"/>
        <end position="124"/>
    </location>
</feature>
<dbReference type="SUPFAM" id="SSF46785">
    <property type="entry name" value="Winged helix' DNA-binding domain"/>
    <property type="match status" value="1"/>
</dbReference>
<dbReference type="eggNOG" id="COG2865">
    <property type="taxonomic scope" value="Bacteria"/>
</dbReference>
<sequence>MKYKHYGETTTIEYKESFDPKNPDNIMHTISAFANTVGGKIFIGINDDHEVVGLQNPQLTAEQLSESIKTRIDPKLDFKIEIEQENDLKFLVLIVEKGDNPPYLYSKKSDSAAYLRMGNQSVKADRDQLRRLFIKTSNTPFDRLQTMIKWDEASFKNLNLELKKIGQEITRKSELESLGLVNDDFLTNAGALLADESYINSSKVYLTRWNGLNKYSEQKVIIDTSEFNDGGLLTIFHKCEDFIQKYNKTISEKGDHKRINYPDYPFLAVREALVNALIHRDYSIEGSQIDIDIYDDRVEIISPGGMVDGSNIQELLTWNIASRRRNEVLADIFSRLNYMEKRGSGISKILQLYANQENYNNTLKPEFISNDKMFKIILWNLNYERSKDYQKPDDSNLIQSQFNTSYNKKDSYEPQSRDKLIISFIESHLEFTRKDLENYIDVKRSRTTEIINKLLDENIIIKKGDGRSTKYIYNNKKNK</sequence>
<accession>S6G8V8</accession>
<dbReference type="Gene3D" id="3.30.565.60">
    <property type="match status" value="1"/>
</dbReference>
<evidence type="ECO:0000313" key="2">
    <source>
        <dbReference type="EMBL" id="EOA07295.1"/>
    </source>
</evidence>
<dbReference type="PATRIC" id="fig|1188240.3.peg.366"/>
<dbReference type="Proteomes" id="UP000015348">
    <property type="component" value="Unassembled WGS sequence"/>
</dbReference>
<dbReference type="InterPro" id="IPR036388">
    <property type="entry name" value="WH-like_DNA-bd_sf"/>
</dbReference>
<dbReference type="InterPro" id="IPR038475">
    <property type="entry name" value="RecG_C_sf"/>
</dbReference>